<keyword evidence="4" id="KW-1185">Reference proteome</keyword>
<evidence type="ECO:0000313" key="4">
    <source>
        <dbReference type="Proteomes" id="UP001500218"/>
    </source>
</evidence>
<feature type="region of interest" description="Disordered" evidence="1">
    <location>
        <begin position="1"/>
        <end position="30"/>
    </location>
</feature>
<accession>A0ABN2MTM5</accession>
<evidence type="ECO:0000313" key="3">
    <source>
        <dbReference type="EMBL" id="GAA1835231.1"/>
    </source>
</evidence>
<dbReference type="Proteomes" id="UP001500218">
    <property type="component" value="Unassembled WGS sequence"/>
</dbReference>
<keyword evidence="2" id="KW-0472">Membrane</keyword>
<name>A0ABN2MTM5_9ACTN</name>
<dbReference type="EMBL" id="BAAALT010000288">
    <property type="protein sequence ID" value="GAA1835231.1"/>
    <property type="molecule type" value="Genomic_DNA"/>
</dbReference>
<organism evidence="3 4">
    <name type="scientific">Luedemannella flava</name>
    <dbReference type="NCBI Taxonomy" id="349316"/>
    <lineage>
        <taxon>Bacteria</taxon>
        <taxon>Bacillati</taxon>
        <taxon>Actinomycetota</taxon>
        <taxon>Actinomycetes</taxon>
        <taxon>Micromonosporales</taxon>
        <taxon>Micromonosporaceae</taxon>
        <taxon>Luedemannella</taxon>
    </lineage>
</organism>
<dbReference type="Pfam" id="PF11832">
    <property type="entry name" value="DUF3352"/>
    <property type="match status" value="1"/>
</dbReference>
<keyword evidence="2" id="KW-0812">Transmembrane</keyword>
<evidence type="ECO:0008006" key="5">
    <source>
        <dbReference type="Google" id="ProtNLM"/>
    </source>
</evidence>
<feature type="transmembrane region" description="Helical" evidence="2">
    <location>
        <begin position="64"/>
        <end position="83"/>
    </location>
</feature>
<comment type="caution">
    <text evidence="3">The sequence shown here is derived from an EMBL/GenBank/DDBJ whole genome shotgun (WGS) entry which is preliminary data.</text>
</comment>
<reference evidence="3 4" key="1">
    <citation type="journal article" date="2019" name="Int. J. Syst. Evol. Microbiol.">
        <title>The Global Catalogue of Microorganisms (GCM) 10K type strain sequencing project: providing services to taxonomists for standard genome sequencing and annotation.</title>
        <authorList>
            <consortium name="The Broad Institute Genomics Platform"/>
            <consortium name="The Broad Institute Genome Sequencing Center for Infectious Disease"/>
            <person name="Wu L."/>
            <person name="Ma J."/>
        </authorList>
    </citation>
    <scope>NUCLEOTIDE SEQUENCE [LARGE SCALE GENOMIC DNA]</scope>
    <source>
        <strain evidence="3 4">JCM 13250</strain>
    </source>
</reference>
<gene>
    <name evidence="3" type="ORF">GCM10009682_61800</name>
</gene>
<proteinExistence type="predicted"/>
<keyword evidence="2" id="KW-1133">Transmembrane helix</keyword>
<dbReference type="RefSeq" id="WP_344140158.1">
    <property type="nucleotide sequence ID" value="NZ_BAAALT010000288.1"/>
</dbReference>
<evidence type="ECO:0000256" key="1">
    <source>
        <dbReference type="SAM" id="MobiDB-lite"/>
    </source>
</evidence>
<protein>
    <recommendedName>
        <fullName evidence="5">DUF3352 domain-containing protein</fullName>
    </recommendedName>
</protein>
<dbReference type="InterPro" id="IPR021787">
    <property type="entry name" value="DUF3352"/>
</dbReference>
<evidence type="ECO:0000256" key="2">
    <source>
        <dbReference type="SAM" id="Phobius"/>
    </source>
</evidence>
<sequence>MTHPDAGAPTPDGTVPAAQPPADPWASPTTATELAPGPLAFAATDVLATDVPPAPRRRFGPVRIALAAGVVLALLVGVGAYAASMLSPDKRPEEFTPATVVAFAGLDLAASLEQQIKLLKVAKDLPEGAKDGKGFLEAWLKKAGLDGVDVKRDIISWLDKRVAVSLLPNGKDEPYALIAAATNDDAKAVEGLKRVDAAIKDTDLGFVVRDGGALIAIGTRDAQAAATRAADEAARNPLSSSPAFKDAAARLDDDQLLTVWADFGAIGDMVKAVGEKSLVQLGDTSGTLILGVRATTDGFDARYHLTGTSAGTAAAGGGDALAKVAAMPGDTQIGAATKLPDTLAANNVASMLFGGLFGFGAFSSFGDLSEVERVEPGEEFDPGDMPGFPGLTEAENKEIKKLLAKDPQKLTKAESDRLDELTQKMMGSGGGMDYGPDKDFRAETEKYLKALSGAAITVAVTHAPDKPAARIVAETTSADAAATLKDAVGSMSPTGLVADVQGNTVTATTEGYTAGAGKLGDKPEFQRATAGGPANANTVLYVDLATVAKSDKGDPVPVKTIALVQATTGDTTSGLLRLIIA</sequence>